<evidence type="ECO:0000256" key="1">
    <source>
        <dbReference type="SAM" id="MobiDB-lite"/>
    </source>
</evidence>
<dbReference type="InterPro" id="IPR010621">
    <property type="entry name" value="DUF1214"/>
</dbReference>
<evidence type="ECO:0000313" key="4">
    <source>
        <dbReference type="Proteomes" id="UP000557739"/>
    </source>
</evidence>
<comment type="caution">
    <text evidence="3">The sequence shown here is derived from an EMBL/GenBank/DDBJ whole genome shotgun (WGS) entry which is preliminary data.</text>
</comment>
<evidence type="ECO:0000313" key="3">
    <source>
        <dbReference type="EMBL" id="MBB5699727.1"/>
    </source>
</evidence>
<dbReference type="RefSeq" id="WP_184030239.1">
    <property type="nucleotide sequence ID" value="NZ_JACIJJ010000005.1"/>
</dbReference>
<feature type="compositionally biased region" description="Basic residues" evidence="1">
    <location>
        <begin position="378"/>
        <end position="389"/>
    </location>
</feature>
<feature type="domain" description="DUF1214" evidence="2">
    <location>
        <begin position="263"/>
        <end position="340"/>
    </location>
</feature>
<protein>
    <recommendedName>
        <fullName evidence="2">DUF1214 domain-containing protein</fullName>
    </recommendedName>
</protein>
<name>A0A7W9ASN0_9SPHN</name>
<reference evidence="3 4" key="1">
    <citation type="submission" date="2020-08" db="EMBL/GenBank/DDBJ databases">
        <title>Genomic Encyclopedia of Type Strains, Phase IV (KMG-IV): sequencing the most valuable type-strain genomes for metagenomic binning, comparative biology and taxonomic classification.</title>
        <authorList>
            <person name="Goeker M."/>
        </authorList>
    </citation>
    <scope>NUCLEOTIDE SEQUENCE [LARGE SCALE GENOMIC DNA]</scope>
    <source>
        <strain evidence="3 4">DSM 27244</strain>
    </source>
</reference>
<sequence length="389" mass="44291">MTVLPWPDRLKQIEHAGELWARTWAPDDEQVRAELHRQIMMNLSLGYFLYFQSSPEHPDFAPFLNSVYLLQPNPDDAYVVAHISGDGVYRISGDRGSVHLLTITIGKNMMGMVEELGQQHLEVDVDDLAPGPDGKVDIVLSVEKPEGHSGAWLQIRPDSEYVLIRQRSYDWGNEADARLSIERLDNDPIKRRMPTEEIEQRLDGMMAFAERLSRFWLNFVNGIKERHAPNTVHVAPFQEMGGVKAQVYWEAIFEIGPDEALIVETEVPRQVRYWNVQLNDEIWNTIEYVNAQSSLNGHQAHLNADGMFRAVVASQDPGVPNWLDTLGHPTGTLVGRWYRSSDAPTPVLRRVKLSEVRDHLPPDTPSVSPGARADAIRNRSRGAQQRRRW</sequence>
<proteinExistence type="predicted"/>
<feature type="region of interest" description="Disordered" evidence="1">
    <location>
        <begin position="356"/>
        <end position="389"/>
    </location>
</feature>
<dbReference type="Proteomes" id="UP000557739">
    <property type="component" value="Unassembled WGS sequence"/>
</dbReference>
<feature type="domain" description="DUF1214" evidence="2">
    <location>
        <begin position="124"/>
        <end position="164"/>
    </location>
</feature>
<dbReference type="EMBL" id="JACIJJ010000005">
    <property type="protein sequence ID" value="MBB5699727.1"/>
    <property type="molecule type" value="Genomic_DNA"/>
</dbReference>
<evidence type="ECO:0000259" key="2">
    <source>
        <dbReference type="Pfam" id="PF06742"/>
    </source>
</evidence>
<dbReference type="AlphaFoldDB" id="A0A7W9ASN0"/>
<accession>A0A7W9ASN0</accession>
<keyword evidence="4" id="KW-1185">Reference proteome</keyword>
<dbReference type="SUPFAM" id="SSF160935">
    <property type="entry name" value="VPA0735-like"/>
    <property type="match status" value="1"/>
</dbReference>
<dbReference type="Pfam" id="PF06742">
    <property type="entry name" value="DUF1214"/>
    <property type="match status" value="2"/>
</dbReference>
<gene>
    <name evidence="3" type="ORF">FHR19_003101</name>
</gene>
<organism evidence="3 4">
    <name type="scientific">Sphingomonas yantingensis</name>
    <dbReference type="NCBI Taxonomy" id="1241761"/>
    <lineage>
        <taxon>Bacteria</taxon>
        <taxon>Pseudomonadati</taxon>
        <taxon>Pseudomonadota</taxon>
        <taxon>Alphaproteobacteria</taxon>
        <taxon>Sphingomonadales</taxon>
        <taxon>Sphingomonadaceae</taxon>
        <taxon>Sphingomonas</taxon>
    </lineage>
</organism>